<feature type="domain" description="Vacuolar import/degradation Vid27 C-terminal" evidence="1">
    <location>
        <begin position="413"/>
        <end position="550"/>
    </location>
</feature>
<evidence type="ECO:0000259" key="1">
    <source>
        <dbReference type="Pfam" id="PF08553"/>
    </source>
</evidence>
<organism evidence="4 5">
    <name type="scientific">Ambrosiozyma monospora</name>
    <name type="common">Yeast</name>
    <name type="synonym">Endomycopsis monosporus</name>
    <dbReference type="NCBI Taxonomy" id="43982"/>
    <lineage>
        <taxon>Eukaryota</taxon>
        <taxon>Fungi</taxon>
        <taxon>Dikarya</taxon>
        <taxon>Ascomycota</taxon>
        <taxon>Saccharomycotina</taxon>
        <taxon>Pichiomycetes</taxon>
        <taxon>Pichiales</taxon>
        <taxon>Pichiaceae</taxon>
        <taxon>Ambrosiozyma</taxon>
    </lineage>
</organism>
<evidence type="ECO:0000259" key="3">
    <source>
        <dbReference type="Pfam" id="PF17748"/>
    </source>
</evidence>
<dbReference type="InterPro" id="IPR040979">
    <property type="entry name" value="Vid27_N"/>
</dbReference>
<sequence>MNIVKKLFATKGEQSNDKLILLSSGQLVLSRAPSSPKSENQCLFNDVLLSIKETSLRYNYQLVVHKPKVTDAPLFVGDDDSDDGSDLLQEDSNILKSFLIDEKLKLTLTEKFGNQTLTWKDLDGDLGDRFEYRINSAVVTSNSIDQFLLALYKCEYERKYRKSSDKVTPKDLQEFVVEDDDDELLNPIKSSTRSSTVVKGLDSDSDDDFQDADENVEVEGDLLGEVKCKLYIYVPDTSSFKTKASKCSASIHELKNWNYLFTVKNDETNEDVLVTYVVDQLNPDFRFEQLSFLFNRFTEDDVDTYLLKFDDEGAYDRFQSLFASSMWQYKNRSKWVKVKTTDQEFITDAFNNLSLAEEEMVELNEDDDFVSAQEDDFEEKTANVSKSLRQGKSKVVADESDDEDANKFTGNETNKGLKIGSAHDRTFISRGNTLGVFRSNEENDIEFYTAIQNISSSKNKNLKVNPDKMMLQKGDSVMIVQDNKDLNTLFRLDLERGQIVEDWKMEKDGTALPVVNYTTNEKFGDRTDEQTFLGISSQSLFRVDPRLTNKVKSNCMTSLVRLPKLCCLQWVMILLV</sequence>
<proteinExistence type="predicted"/>
<feature type="domain" description="Vid27 N-terminal" evidence="3">
    <location>
        <begin position="1"/>
        <end position="175"/>
    </location>
</feature>
<reference evidence="4" key="1">
    <citation type="submission" date="2023-04" db="EMBL/GenBank/DDBJ databases">
        <title>Ambrosiozyma monospora NBRC 1965.</title>
        <authorList>
            <person name="Ichikawa N."/>
            <person name="Sato H."/>
            <person name="Tonouchi N."/>
        </authorList>
    </citation>
    <scope>NUCLEOTIDE SEQUENCE</scope>
    <source>
        <strain evidence="4">NBRC 1965</strain>
    </source>
</reference>
<evidence type="ECO:0000313" key="4">
    <source>
        <dbReference type="EMBL" id="GMG30091.1"/>
    </source>
</evidence>
<dbReference type="PANTHER" id="PTHR31913">
    <property type="entry name" value="VACUOLAR IMPORT AND DEGRADATION PROTEIN 27"/>
    <property type="match status" value="1"/>
</dbReference>
<gene>
    <name evidence="4" type="ORF">Amon01_000381800</name>
</gene>
<protein>
    <submittedName>
        <fullName evidence="4">Unnamed protein product</fullName>
    </submittedName>
</protein>
<dbReference type="GO" id="GO:0005737">
    <property type="term" value="C:cytoplasm"/>
    <property type="evidence" value="ECO:0007669"/>
    <property type="project" value="TreeGrafter"/>
</dbReference>
<dbReference type="GO" id="GO:0005634">
    <property type="term" value="C:nucleus"/>
    <property type="evidence" value="ECO:0007669"/>
    <property type="project" value="TreeGrafter"/>
</dbReference>
<evidence type="ECO:0000313" key="5">
    <source>
        <dbReference type="Proteomes" id="UP001165063"/>
    </source>
</evidence>
<dbReference type="PANTHER" id="PTHR31913:SF0">
    <property type="entry name" value="VACUOLAR IMPORT AND DEGRADATION PROTEIN 27"/>
    <property type="match status" value="1"/>
</dbReference>
<dbReference type="Pfam" id="PF17747">
    <property type="entry name" value="VID27_PH"/>
    <property type="match status" value="1"/>
</dbReference>
<dbReference type="EMBL" id="BSXU01001695">
    <property type="protein sequence ID" value="GMG30091.1"/>
    <property type="molecule type" value="Genomic_DNA"/>
</dbReference>
<dbReference type="OrthoDB" id="10251113at2759"/>
<dbReference type="Proteomes" id="UP001165063">
    <property type="component" value="Unassembled WGS sequence"/>
</dbReference>
<name>A0A9W7DFF1_AMBMO</name>
<dbReference type="InterPro" id="IPR013863">
    <property type="entry name" value="VID27_C"/>
</dbReference>
<evidence type="ECO:0000259" key="2">
    <source>
        <dbReference type="Pfam" id="PF17747"/>
    </source>
</evidence>
<comment type="caution">
    <text evidence="4">The sequence shown here is derived from an EMBL/GenBank/DDBJ whole genome shotgun (WGS) entry which is preliminary data.</text>
</comment>
<feature type="domain" description="Vid27 PH-like" evidence="2">
    <location>
        <begin position="223"/>
        <end position="328"/>
    </location>
</feature>
<dbReference type="InterPro" id="IPR040768">
    <property type="entry name" value="Vid27_PH"/>
</dbReference>
<accession>A0A9W7DFF1</accession>
<dbReference type="Pfam" id="PF08553">
    <property type="entry name" value="VID27"/>
    <property type="match status" value="1"/>
</dbReference>
<keyword evidence="5" id="KW-1185">Reference proteome</keyword>
<dbReference type="InterPro" id="IPR040458">
    <property type="entry name" value="Vid27"/>
</dbReference>
<dbReference type="Pfam" id="PF17748">
    <property type="entry name" value="VID27_N"/>
    <property type="match status" value="1"/>
</dbReference>
<dbReference type="AlphaFoldDB" id="A0A9W7DFF1"/>